<protein>
    <submittedName>
        <fullName evidence="1">Uncharacterized protein</fullName>
    </submittedName>
</protein>
<evidence type="ECO:0000313" key="2">
    <source>
        <dbReference type="Proteomes" id="UP000321907"/>
    </source>
</evidence>
<keyword evidence="2" id="KW-1185">Reference proteome</keyword>
<proteinExistence type="predicted"/>
<reference evidence="1 2" key="1">
    <citation type="submission" date="2019-08" db="EMBL/GenBank/DDBJ databases">
        <title>Lewinella sp. strain SSH13 Genome sequencing and assembly.</title>
        <authorList>
            <person name="Kim I."/>
        </authorList>
    </citation>
    <scope>NUCLEOTIDE SEQUENCE [LARGE SCALE GENOMIC DNA]</scope>
    <source>
        <strain evidence="1 2">SSH13</strain>
    </source>
</reference>
<dbReference type="EMBL" id="VOXD01000037">
    <property type="protein sequence ID" value="TXF87046.1"/>
    <property type="molecule type" value="Genomic_DNA"/>
</dbReference>
<sequence length="64" mass="7100">MNIVRVVDTSNSYRWSDESEVITFPPELNTVTICRQGDADGNLIGAFDKSNGLDNNTKLGLIRK</sequence>
<accession>A0A5C7FNX6</accession>
<name>A0A5C7FNX6_9BACT</name>
<dbReference type="AlphaFoldDB" id="A0A5C7FNX6"/>
<evidence type="ECO:0000313" key="1">
    <source>
        <dbReference type="EMBL" id="TXF87046.1"/>
    </source>
</evidence>
<gene>
    <name evidence="1" type="ORF">FUA23_18805</name>
</gene>
<dbReference type="RefSeq" id="WP_147932316.1">
    <property type="nucleotide sequence ID" value="NZ_VOXD01000037.1"/>
</dbReference>
<comment type="caution">
    <text evidence="1">The sequence shown here is derived from an EMBL/GenBank/DDBJ whole genome shotgun (WGS) entry which is preliminary data.</text>
</comment>
<organism evidence="1 2">
    <name type="scientific">Neolewinella aurantiaca</name>
    <dbReference type="NCBI Taxonomy" id="2602767"/>
    <lineage>
        <taxon>Bacteria</taxon>
        <taxon>Pseudomonadati</taxon>
        <taxon>Bacteroidota</taxon>
        <taxon>Saprospiria</taxon>
        <taxon>Saprospirales</taxon>
        <taxon>Lewinellaceae</taxon>
        <taxon>Neolewinella</taxon>
    </lineage>
</organism>
<dbReference type="Proteomes" id="UP000321907">
    <property type="component" value="Unassembled WGS sequence"/>
</dbReference>